<keyword evidence="3" id="KW-1185">Reference proteome</keyword>
<reference evidence="3" key="1">
    <citation type="submission" date="2018-05" db="EMBL/GenBank/DDBJ databases">
        <title>Luteimonas pekinense sp. nov., isolated from human Meibomian gland secretions, Beijing, China.</title>
        <authorList>
            <person name="Wen T."/>
            <person name="Bai H."/>
            <person name="Lv H."/>
        </authorList>
    </citation>
    <scope>NUCLEOTIDE SEQUENCE [LARGE SCALE GENOMIC DNA]</scope>
    <source>
        <strain evidence="3">83-4</strain>
    </source>
</reference>
<sequence>MTKTNPASRTGLLAALPGGFRAGLRHWRVIVLGWLAGLLTATLAALPVFALFNRALGEHPDASGIVRGSDIAPLADALMTLPDGGLTAALAPLSEGISSAVIVSLLLAPWLAGMLVASLREGRVLRFGELWAGGWREYGRQFRLLLVSLIPWIGVGLVAAIASFWARHGDDTRILQSVGEQRQQIAMWLMLAAGFLTWTSIESARAAFAADTTLRSAFHAWLRGLKLMARRPLAVLLVMLVTTALGLAVAMALQRPAINPRIATGLVLGLAQLTVVVLWWTRIARLHALAAISPAPTPAPAIDAPLPAAPVAAPASNIAPPLPSSY</sequence>
<feature type="transmembrane region" description="Helical" evidence="1">
    <location>
        <begin position="29"/>
        <end position="52"/>
    </location>
</feature>
<feature type="transmembrane region" description="Helical" evidence="1">
    <location>
        <begin position="96"/>
        <end position="117"/>
    </location>
</feature>
<dbReference type="RefSeq" id="WP_112925833.1">
    <property type="nucleotide sequence ID" value="NZ_CP029556.1"/>
</dbReference>
<feature type="transmembrane region" description="Helical" evidence="1">
    <location>
        <begin position="233"/>
        <end position="254"/>
    </location>
</feature>
<name>A0A344J3K4_9GAMM</name>
<keyword evidence="1" id="KW-0472">Membrane</keyword>
<organism evidence="2 3">
    <name type="scientific">Solilutibacter oculi</name>
    <dbReference type="NCBI Taxonomy" id="2698682"/>
    <lineage>
        <taxon>Bacteria</taxon>
        <taxon>Pseudomonadati</taxon>
        <taxon>Pseudomonadota</taxon>
        <taxon>Gammaproteobacteria</taxon>
        <taxon>Lysobacterales</taxon>
        <taxon>Lysobacteraceae</taxon>
        <taxon>Solilutibacter</taxon>
    </lineage>
</organism>
<feature type="transmembrane region" description="Helical" evidence="1">
    <location>
        <begin position="260"/>
        <end position="280"/>
    </location>
</feature>
<dbReference type="KEGG" id="lue:DCD74_01925"/>
<feature type="transmembrane region" description="Helical" evidence="1">
    <location>
        <begin position="185"/>
        <end position="201"/>
    </location>
</feature>
<evidence type="ECO:0000256" key="1">
    <source>
        <dbReference type="SAM" id="Phobius"/>
    </source>
</evidence>
<evidence type="ECO:0000313" key="2">
    <source>
        <dbReference type="EMBL" id="AXA83614.1"/>
    </source>
</evidence>
<evidence type="ECO:0000313" key="3">
    <source>
        <dbReference type="Proteomes" id="UP000251842"/>
    </source>
</evidence>
<proteinExistence type="predicted"/>
<dbReference type="EMBL" id="CP029556">
    <property type="protein sequence ID" value="AXA83614.1"/>
    <property type="molecule type" value="Genomic_DNA"/>
</dbReference>
<accession>A0A344J3K4</accession>
<gene>
    <name evidence="2" type="ORF">DCD74_01925</name>
</gene>
<dbReference type="AlphaFoldDB" id="A0A344J3K4"/>
<protein>
    <submittedName>
        <fullName evidence="2">Uncharacterized protein</fullName>
    </submittedName>
</protein>
<feature type="transmembrane region" description="Helical" evidence="1">
    <location>
        <begin position="144"/>
        <end position="165"/>
    </location>
</feature>
<dbReference type="OrthoDB" id="5951414at2"/>
<dbReference type="Proteomes" id="UP000251842">
    <property type="component" value="Chromosome"/>
</dbReference>
<keyword evidence="1" id="KW-1133">Transmembrane helix</keyword>
<keyword evidence="1" id="KW-0812">Transmembrane</keyword>